<protein>
    <submittedName>
        <fullName evidence="3">Nucleotidyl transferase/aminotransferase</fullName>
    </submittedName>
</protein>
<gene>
    <name evidence="3" type="ORF">THIOM_001768</name>
</gene>
<keyword evidence="3" id="KW-0032">Aminotransferase</keyword>
<accession>A0A176S332</accession>
<dbReference type="SUPFAM" id="SSF53448">
    <property type="entry name" value="Nucleotide-diphospho-sugar transferases"/>
    <property type="match status" value="1"/>
</dbReference>
<dbReference type="Gene3D" id="3.90.550.10">
    <property type="entry name" value="Spore Coat Polysaccharide Biosynthesis Protein SpsA, Chain A"/>
    <property type="match status" value="1"/>
</dbReference>
<evidence type="ECO:0000259" key="2">
    <source>
        <dbReference type="Pfam" id="PF12804"/>
    </source>
</evidence>
<dbReference type="GO" id="GO:0008483">
    <property type="term" value="F:transaminase activity"/>
    <property type="evidence" value="ECO:0007669"/>
    <property type="project" value="UniProtKB-KW"/>
</dbReference>
<proteinExistence type="predicted"/>
<keyword evidence="3" id="KW-0808">Transferase</keyword>
<evidence type="ECO:0000256" key="1">
    <source>
        <dbReference type="ARBA" id="ARBA00022842"/>
    </source>
</evidence>
<reference evidence="3 4" key="1">
    <citation type="submission" date="2016-05" db="EMBL/GenBank/DDBJ databases">
        <title>Single-cell genome of chain-forming Candidatus Thiomargarita nelsonii and comparison to other large sulfur-oxidizing bacteria.</title>
        <authorList>
            <person name="Winkel M."/>
            <person name="Salman V."/>
            <person name="Woyke T."/>
            <person name="Schulz-Vogt H."/>
            <person name="Richter M."/>
            <person name="Flood B."/>
            <person name="Bailey J."/>
            <person name="Amann R."/>
            <person name="Mussmann M."/>
        </authorList>
    </citation>
    <scope>NUCLEOTIDE SEQUENCE [LARGE SCALE GENOMIC DNA]</scope>
    <source>
        <strain evidence="3 4">THI036</strain>
    </source>
</reference>
<dbReference type="GO" id="GO:0016779">
    <property type="term" value="F:nucleotidyltransferase activity"/>
    <property type="evidence" value="ECO:0007669"/>
    <property type="project" value="UniProtKB-ARBA"/>
</dbReference>
<dbReference type="Proteomes" id="UP000076962">
    <property type="component" value="Unassembled WGS sequence"/>
</dbReference>
<name>A0A176S332_9GAMM</name>
<evidence type="ECO:0000313" key="4">
    <source>
        <dbReference type="Proteomes" id="UP000076962"/>
    </source>
</evidence>
<feature type="domain" description="MobA-like NTP transferase" evidence="2">
    <location>
        <begin position="8"/>
        <end position="61"/>
    </location>
</feature>
<feature type="non-terminal residue" evidence="3">
    <location>
        <position position="62"/>
    </location>
</feature>
<organism evidence="3 4">
    <name type="scientific">Candidatus Thiomargarita nelsonii</name>
    <dbReference type="NCBI Taxonomy" id="1003181"/>
    <lineage>
        <taxon>Bacteria</taxon>
        <taxon>Pseudomonadati</taxon>
        <taxon>Pseudomonadota</taxon>
        <taxon>Gammaproteobacteria</taxon>
        <taxon>Thiotrichales</taxon>
        <taxon>Thiotrichaceae</taxon>
        <taxon>Thiomargarita</taxon>
    </lineage>
</organism>
<dbReference type="InterPro" id="IPR025877">
    <property type="entry name" value="MobA-like_NTP_Trfase"/>
</dbReference>
<keyword evidence="1" id="KW-0460">Magnesium</keyword>
<comment type="caution">
    <text evidence="3">The sequence shown here is derived from an EMBL/GenBank/DDBJ whole genome shotgun (WGS) entry which is preliminary data.</text>
</comment>
<dbReference type="InterPro" id="IPR029044">
    <property type="entry name" value="Nucleotide-diphossugar_trans"/>
</dbReference>
<dbReference type="Pfam" id="PF12804">
    <property type="entry name" value="NTP_transf_3"/>
    <property type="match status" value="1"/>
</dbReference>
<dbReference type="AlphaFoldDB" id="A0A176S332"/>
<dbReference type="EMBL" id="LUTY01000950">
    <property type="protein sequence ID" value="OAD22430.1"/>
    <property type="molecule type" value="Genomic_DNA"/>
</dbReference>
<sequence length="62" mass="6478">MANPVTTAVILAAGLGSRLKALGTDKPKGFLKLGEKSIIEESIEHLHNSGICNIIIVTGHQA</sequence>
<evidence type="ECO:0000313" key="3">
    <source>
        <dbReference type="EMBL" id="OAD22430.1"/>
    </source>
</evidence>
<keyword evidence="4" id="KW-1185">Reference proteome</keyword>